<dbReference type="EMBL" id="BGZK01000927">
    <property type="protein sequence ID" value="GBP65368.1"/>
    <property type="molecule type" value="Genomic_DNA"/>
</dbReference>
<accession>A0A4C1XPE8</accession>
<feature type="signal peptide" evidence="1">
    <location>
        <begin position="1"/>
        <end position="19"/>
    </location>
</feature>
<organism evidence="2 3">
    <name type="scientific">Eumeta variegata</name>
    <name type="common">Bagworm moth</name>
    <name type="synonym">Eumeta japonica</name>
    <dbReference type="NCBI Taxonomy" id="151549"/>
    <lineage>
        <taxon>Eukaryota</taxon>
        <taxon>Metazoa</taxon>
        <taxon>Ecdysozoa</taxon>
        <taxon>Arthropoda</taxon>
        <taxon>Hexapoda</taxon>
        <taxon>Insecta</taxon>
        <taxon>Pterygota</taxon>
        <taxon>Neoptera</taxon>
        <taxon>Endopterygota</taxon>
        <taxon>Lepidoptera</taxon>
        <taxon>Glossata</taxon>
        <taxon>Ditrysia</taxon>
        <taxon>Tineoidea</taxon>
        <taxon>Psychidae</taxon>
        <taxon>Oiketicinae</taxon>
        <taxon>Eumeta</taxon>
    </lineage>
</organism>
<evidence type="ECO:0000313" key="2">
    <source>
        <dbReference type="EMBL" id="GBP65368.1"/>
    </source>
</evidence>
<protein>
    <submittedName>
        <fullName evidence="2">Uncharacterized protein</fullName>
    </submittedName>
</protein>
<proteinExistence type="predicted"/>
<dbReference type="AlphaFoldDB" id="A0A4C1XPE8"/>
<comment type="caution">
    <text evidence="2">The sequence shown here is derived from an EMBL/GenBank/DDBJ whole genome shotgun (WGS) entry which is preliminary data.</text>
</comment>
<reference evidence="2 3" key="1">
    <citation type="journal article" date="2019" name="Commun. Biol.">
        <title>The bagworm genome reveals a unique fibroin gene that provides high tensile strength.</title>
        <authorList>
            <person name="Kono N."/>
            <person name="Nakamura H."/>
            <person name="Ohtoshi R."/>
            <person name="Tomita M."/>
            <person name="Numata K."/>
            <person name="Arakawa K."/>
        </authorList>
    </citation>
    <scope>NUCLEOTIDE SEQUENCE [LARGE SCALE GENOMIC DNA]</scope>
</reference>
<evidence type="ECO:0000313" key="3">
    <source>
        <dbReference type="Proteomes" id="UP000299102"/>
    </source>
</evidence>
<keyword evidence="3" id="KW-1185">Reference proteome</keyword>
<name>A0A4C1XPE8_EUMVA</name>
<feature type="chain" id="PRO_5020029006" evidence="1">
    <location>
        <begin position="20"/>
        <end position="97"/>
    </location>
</feature>
<keyword evidence="1" id="KW-0732">Signal</keyword>
<gene>
    <name evidence="2" type="ORF">EVAR_53400_1</name>
</gene>
<sequence length="97" mass="11427">MAFIATAFVINLIVKHVMPHLDERCSDSGTFGYSRLFPTRRSRTNIYREHFAFNYTTLQLTKLYRPELHANDVMRRSNAPRPFLLRRRVSIIIVTLS</sequence>
<evidence type="ECO:0000256" key="1">
    <source>
        <dbReference type="SAM" id="SignalP"/>
    </source>
</evidence>
<dbReference type="Proteomes" id="UP000299102">
    <property type="component" value="Unassembled WGS sequence"/>
</dbReference>